<evidence type="ECO:0000313" key="1">
    <source>
        <dbReference type="EMBL" id="MEB3966890.1"/>
    </source>
</evidence>
<dbReference type="SUPFAM" id="SSF110087">
    <property type="entry name" value="DR1885-like metal-binding protein"/>
    <property type="match status" value="1"/>
</dbReference>
<reference evidence="1 2" key="1">
    <citation type="submission" date="2022-10" db="EMBL/GenBank/DDBJ databases">
        <authorList>
            <person name="Xie J."/>
            <person name="Shen N."/>
        </authorList>
    </citation>
    <scope>NUCLEOTIDE SEQUENCE [LARGE SCALE GENOMIC DNA]</scope>
    <source>
        <strain evidence="1 2">DSM 41681</strain>
    </source>
</reference>
<evidence type="ECO:0000313" key="2">
    <source>
        <dbReference type="Proteomes" id="UP001352223"/>
    </source>
</evidence>
<dbReference type="Proteomes" id="UP001352223">
    <property type="component" value="Unassembled WGS sequence"/>
</dbReference>
<dbReference type="InterPro" id="IPR058248">
    <property type="entry name" value="Lxx211020-like"/>
</dbReference>
<keyword evidence="2" id="KW-1185">Reference proteome</keyword>
<dbReference type="InterPro" id="IPR036182">
    <property type="entry name" value="PCuAC_sf"/>
</dbReference>
<protein>
    <submittedName>
        <fullName evidence="1">Copper chaperone PCu(A)C</fullName>
    </submittedName>
</protein>
<sequence>MRLKQAALTAAAPISACLLGLGGLTVWASLGHAGTPPDLTVTRARVFLPTGGTPDTAAFFRVTNKGGAADELTEVTSPSVVPGGIALSRHRMTPDGAAYRDVADRLEVPARGTLEMTPMSSDVTVPVPAGGDWRVGDRIWFDLHFEYSDTVRVRAEIVRPESH</sequence>
<comment type="caution">
    <text evidence="1">The sequence shown here is derived from an EMBL/GenBank/DDBJ whole genome shotgun (WGS) entry which is preliminary data.</text>
</comment>
<accession>A0ABU6CSG3</accession>
<gene>
    <name evidence="1" type="ORF">OKJ48_42650</name>
</gene>
<dbReference type="InterPro" id="IPR007410">
    <property type="entry name" value="LpqE-like"/>
</dbReference>
<dbReference type="Gene3D" id="2.60.40.1890">
    <property type="entry name" value="PCu(A)C copper chaperone"/>
    <property type="match status" value="1"/>
</dbReference>
<name>A0ABU6CSG3_9ACTN</name>
<dbReference type="PANTHER" id="PTHR36302:SF1">
    <property type="entry name" value="COPPER CHAPERONE PCU(A)C"/>
    <property type="match status" value="1"/>
</dbReference>
<dbReference type="PANTHER" id="PTHR36302">
    <property type="entry name" value="BLR7088 PROTEIN"/>
    <property type="match status" value="1"/>
</dbReference>
<organism evidence="1 2">
    <name type="scientific">Streptomyces kunmingensis</name>
    <dbReference type="NCBI Taxonomy" id="68225"/>
    <lineage>
        <taxon>Bacteria</taxon>
        <taxon>Bacillati</taxon>
        <taxon>Actinomycetota</taxon>
        <taxon>Actinomycetes</taxon>
        <taxon>Kitasatosporales</taxon>
        <taxon>Streptomycetaceae</taxon>
        <taxon>Streptomyces</taxon>
    </lineage>
</organism>
<dbReference type="Pfam" id="PF04314">
    <property type="entry name" value="PCuAC"/>
    <property type="match status" value="1"/>
</dbReference>
<dbReference type="RefSeq" id="WP_324776626.1">
    <property type="nucleotide sequence ID" value="NZ_BAAATS010000005.1"/>
</dbReference>
<dbReference type="EMBL" id="JAOZYB010000369">
    <property type="protein sequence ID" value="MEB3966890.1"/>
    <property type="molecule type" value="Genomic_DNA"/>
</dbReference>
<proteinExistence type="predicted"/>